<gene>
    <name evidence="1" type="ORF">COX02_00050</name>
</gene>
<sequence>MLKKNGRVKIIFLVILLFGLLSFGAFFFSGSRKLVEGLSQNKSVVAKTWGWFELISFPVPIINLPNKDSSLMQVQLKKFGTESQVLTALVDTRTVPGLTSFNWKLGDEILIAEIPGLSLGGFLNDTISTSTYLVIDWKRR</sequence>
<organism evidence="1 2">
    <name type="scientific">Candidatus Vogelbacteria bacterium CG22_combo_CG10-13_8_21_14_all_37_9</name>
    <dbReference type="NCBI Taxonomy" id="1975046"/>
    <lineage>
        <taxon>Bacteria</taxon>
        <taxon>Candidatus Vogeliibacteriota</taxon>
    </lineage>
</organism>
<dbReference type="EMBL" id="PCSX01000002">
    <property type="protein sequence ID" value="PIP58479.1"/>
    <property type="molecule type" value="Genomic_DNA"/>
</dbReference>
<reference evidence="1 2" key="1">
    <citation type="submission" date="2017-09" db="EMBL/GenBank/DDBJ databases">
        <title>Depth-based differentiation of microbial function through sediment-hosted aquifers and enrichment of novel symbionts in the deep terrestrial subsurface.</title>
        <authorList>
            <person name="Probst A.J."/>
            <person name="Ladd B."/>
            <person name="Jarett J.K."/>
            <person name="Geller-Mcgrath D.E."/>
            <person name="Sieber C.M."/>
            <person name="Emerson J.B."/>
            <person name="Anantharaman K."/>
            <person name="Thomas B.C."/>
            <person name="Malmstrom R."/>
            <person name="Stieglmeier M."/>
            <person name="Klingl A."/>
            <person name="Woyke T."/>
            <person name="Ryan C.M."/>
            <person name="Banfield J.F."/>
        </authorList>
    </citation>
    <scope>NUCLEOTIDE SEQUENCE [LARGE SCALE GENOMIC DNA]</scope>
    <source>
        <strain evidence="1">CG22_combo_CG10-13_8_21_14_all_37_9</strain>
    </source>
</reference>
<name>A0A2H0BLR0_9BACT</name>
<comment type="caution">
    <text evidence="1">The sequence shown here is derived from an EMBL/GenBank/DDBJ whole genome shotgun (WGS) entry which is preliminary data.</text>
</comment>
<dbReference type="Proteomes" id="UP000229334">
    <property type="component" value="Unassembled WGS sequence"/>
</dbReference>
<accession>A0A2H0BLR0</accession>
<dbReference type="AlphaFoldDB" id="A0A2H0BLR0"/>
<protein>
    <submittedName>
        <fullName evidence="1">Uncharacterized protein</fullName>
    </submittedName>
</protein>
<evidence type="ECO:0000313" key="1">
    <source>
        <dbReference type="EMBL" id="PIP58479.1"/>
    </source>
</evidence>
<proteinExistence type="predicted"/>
<evidence type="ECO:0000313" key="2">
    <source>
        <dbReference type="Proteomes" id="UP000229334"/>
    </source>
</evidence>